<reference evidence="1" key="2">
    <citation type="journal article" date="2023" name="Int. J. Mol. Sci.">
        <title>De Novo Assembly and Annotation of 11 Diverse Shrub Willow (Salix) Genomes Reveals Novel Gene Organization in Sex-Linked Regions.</title>
        <authorList>
            <person name="Hyden B."/>
            <person name="Feng K."/>
            <person name="Yates T.B."/>
            <person name="Jawdy S."/>
            <person name="Cereghino C."/>
            <person name="Smart L.B."/>
            <person name="Muchero W."/>
        </authorList>
    </citation>
    <scope>NUCLEOTIDE SEQUENCE</scope>
    <source>
        <tissue evidence="1">Shoot tip</tissue>
    </source>
</reference>
<accession>A0A9Q0TI01</accession>
<dbReference type="AlphaFoldDB" id="A0A9Q0TI01"/>
<proteinExistence type="predicted"/>
<reference evidence="1" key="1">
    <citation type="submission" date="2022-11" db="EMBL/GenBank/DDBJ databases">
        <authorList>
            <person name="Hyden B.L."/>
            <person name="Feng K."/>
            <person name="Yates T."/>
            <person name="Jawdy S."/>
            <person name="Smart L.B."/>
            <person name="Muchero W."/>
        </authorList>
    </citation>
    <scope>NUCLEOTIDE SEQUENCE</scope>
    <source>
        <tissue evidence="1">Shoot tip</tissue>
    </source>
</reference>
<gene>
    <name evidence="1" type="ORF">OIU79_008280</name>
</gene>
<name>A0A9Q0TI01_SALPP</name>
<keyword evidence="2" id="KW-1185">Reference proteome</keyword>
<dbReference type="EMBL" id="JAPFFK010000015">
    <property type="protein sequence ID" value="KAJ6712030.1"/>
    <property type="molecule type" value="Genomic_DNA"/>
</dbReference>
<organism evidence="1 2">
    <name type="scientific">Salix purpurea</name>
    <name type="common">Purple osier willow</name>
    <dbReference type="NCBI Taxonomy" id="77065"/>
    <lineage>
        <taxon>Eukaryota</taxon>
        <taxon>Viridiplantae</taxon>
        <taxon>Streptophyta</taxon>
        <taxon>Embryophyta</taxon>
        <taxon>Tracheophyta</taxon>
        <taxon>Spermatophyta</taxon>
        <taxon>Magnoliopsida</taxon>
        <taxon>eudicotyledons</taxon>
        <taxon>Gunneridae</taxon>
        <taxon>Pentapetalae</taxon>
        <taxon>rosids</taxon>
        <taxon>fabids</taxon>
        <taxon>Malpighiales</taxon>
        <taxon>Salicaceae</taxon>
        <taxon>Saliceae</taxon>
        <taxon>Salix</taxon>
    </lineage>
</organism>
<evidence type="ECO:0000313" key="1">
    <source>
        <dbReference type="EMBL" id="KAJ6712030.1"/>
    </source>
</evidence>
<comment type="caution">
    <text evidence="1">The sequence shown here is derived from an EMBL/GenBank/DDBJ whole genome shotgun (WGS) entry which is preliminary data.</text>
</comment>
<evidence type="ECO:0000313" key="2">
    <source>
        <dbReference type="Proteomes" id="UP001151532"/>
    </source>
</evidence>
<protein>
    <submittedName>
        <fullName evidence="1">Uncharacterized protein</fullName>
    </submittedName>
</protein>
<dbReference type="Proteomes" id="UP001151532">
    <property type="component" value="Chromosome 1"/>
</dbReference>
<sequence>MEKLSKLLYRVYEAQGFTDIMKKVGGSGQRR</sequence>